<name>A0A6C0KVM7_9ZZZZ</name>
<dbReference type="SUPFAM" id="SSF103481">
    <property type="entry name" value="Multidrug resistance efflux transporter EmrE"/>
    <property type="match status" value="1"/>
</dbReference>
<evidence type="ECO:0000313" key="8">
    <source>
        <dbReference type="EMBL" id="QHU21186.1"/>
    </source>
</evidence>
<feature type="transmembrane region" description="Helical" evidence="7">
    <location>
        <begin position="33"/>
        <end position="48"/>
    </location>
</feature>
<keyword evidence="3" id="KW-1003">Cell membrane</keyword>
<evidence type="ECO:0000256" key="5">
    <source>
        <dbReference type="ARBA" id="ARBA00022989"/>
    </source>
</evidence>
<comment type="subcellular location">
    <subcellularLocation>
        <location evidence="1">Cell membrane</location>
        <topology evidence="1">Multi-pass membrane protein</topology>
    </subcellularLocation>
</comment>
<keyword evidence="2" id="KW-0813">Transport</keyword>
<dbReference type="AlphaFoldDB" id="A0A6C0KVM7"/>
<reference evidence="8" key="1">
    <citation type="journal article" date="2020" name="Nature">
        <title>Giant virus diversity and host interactions through global metagenomics.</title>
        <authorList>
            <person name="Schulz F."/>
            <person name="Roux S."/>
            <person name="Paez-Espino D."/>
            <person name="Jungbluth S."/>
            <person name="Walsh D.A."/>
            <person name="Denef V.J."/>
            <person name="McMahon K.D."/>
            <person name="Konstantinidis K.T."/>
            <person name="Eloe-Fadrosh E.A."/>
            <person name="Kyrpides N.C."/>
            <person name="Woyke T."/>
        </authorList>
    </citation>
    <scope>NUCLEOTIDE SEQUENCE</scope>
    <source>
        <strain evidence="8">GVMAG-S-3300013094-100</strain>
    </source>
</reference>
<dbReference type="GO" id="GO:0022857">
    <property type="term" value="F:transmembrane transporter activity"/>
    <property type="evidence" value="ECO:0007669"/>
    <property type="project" value="InterPro"/>
</dbReference>
<evidence type="ECO:0000256" key="2">
    <source>
        <dbReference type="ARBA" id="ARBA00022448"/>
    </source>
</evidence>
<evidence type="ECO:0000256" key="3">
    <source>
        <dbReference type="ARBA" id="ARBA00022475"/>
    </source>
</evidence>
<keyword evidence="6 7" id="KW-0472">Membrane</keyword>
<proteinExistence type="predicted"/>
<evidence type="ECO:0000256" key="4">
    <source>
        <dbReference type="ARBA" id="ARBA00022692"/>
    </source>
</evidence>
<keyword evidence="5 7" id="KW-1133">Transmembrane helix</keyword>
<dbReference type="InterPro" id="IPR000390">
    <property type="entry name" value="Small_drug/metabolite_transptr"/>
</dbReference>
<sequence>MKQIAYLIFLSLAEIFGDFTLEKYANTKQLPFLGYGIVGYISVVYFLIKSLKGSTILYVNGMWDGISALIESIAAMVILKERFRNPKQYIGLILIILGIFFLKQGNKEQFTNKSIIY</sequence>
<protein>
    <recommendedName>
        <fullName evidence="9">EamA domain-containing protein</fullName>
    </recommendedName>
</protein>
<feature type="transmembrane region" description="Helical" evidence="7">
    <location>
        <begin position="55"/>
        <end position="79"/>
    </location>
</feature>
<keyword evidence="4 7" id="KW-0812">Transmembrane</keyword>
<dbReference type="PANTHER" id="PTHR30561:SF1">
    <property type="entry name" value="MULTIDRUG TRANSPORTER EMRE"/>
    <property type="match status" value="1"/>
</dbReference>
<dbReference type="InterPro" id="IPR045324">
    <property type="entry name" value="Small_multidrug_res"/>
</dbReference>
<evidence type="ECO:0000256" key="1">
    <source>
        <dbReference type="ARBA" id="ARBA00004651"/>
    </source>
</evidence>
<dbReference type="Gene3D" id="1.10.3730.20">
    <property type="match status" value="1"/>
</dbReference>
<dbReference type="PANTHER" id="PTHR30561">
    <property type="entry name" value="SMR FAMILY PROTON-DEPENDENT DRUG EFFLUX TRANSPORTER SUGE"/>
    <property type="match status" value="1"/>
</dbReference>
<evidence type="ECO:0008006" key="9">
    <source>
        <dbReference type="Google" id="ProtNLM"/>
    </source>
</evidence>
<dbReference type="InterPro" id="IPR037185">
    <property type="entry name" value="EmrE-like"/>
</dbReference>
<evidence type="ECO:0000256" key="7">
    <source>
        <dbReference type="SAM" id="Phobius"/>
    </source>
</evidence>
<dbReference type="EMBL" id="MN740984">
    <property type="protein sequence ID" value="QHU21186.1"/>
    <property type="molecule type" value="Genomic_DNA"/>
</dbReference>
<dbReference type="Pfam" id="PF00893">
    <property type="entry name" value="Multi_Drug_Res"/>
    <property type="match status" value="1"/>
</dbReference>
<feature type="transmembrane region" description="Helical" evidence="7">
    <location>
        <begin position="85"/>
        <end position="102"/>
    </location>
</feature>
<accession>A0A6C0KVM7</accession>
<dbReference type="GO" id="GO:0005886">
    <property type="term" value="C:plasma membrane"/>
    <property type="evidence" value="ECO:0007669"/>
    <property type="project" value="UniProtKB-SubCell"/>
</dbReference>
<organism evidence="8">
    <name type="scientific">viral metagenome</name>
    <dbReference type="NCBI Taxonomy" id="1070528"/>
    <lineage>
        <taxon>unclassified sequences</taxon>
        <taxon>metagenomes</taxon>
        <taxon>organismal metagenomes</taxon>
    </lineage>
</organism>
<evidence type="ECO:0000256" key="6">
    <source>
        <dbReference type="ARBA" id="ARBA00023136"/>
    </source>
</evidence>